<gene>
    <name evidence="5" type="ORF">DI536_18450</name>
</gene>
<evidence type="ECO:0000313" key="6">
    <source>
        <dbReference type="Proteomes" id="UP000249061"/>
    </source>
</evidence>
<dbReference type="Gene3D" id="1.10.10.10">
    <property type="entry name" value="Winged helix-like DNA-binding domain superfamily/Winged helix DNA-binding domain"/>
    <property type="match status" value="1"/>
</dbReference>
<organism evidence="5 6">
    <name type="scientific">Archangium gephyra</name>
    <dbReference type="NCBI Taxonomy" id="48"/>
    <lineage>
        <taxon>Bacteria</taxon>
        <taxon>Pseudomonadati</taxon>
        <taxon>Myxococcota</taxon>
        <taxon>Myxococcia</taxon>
        <taxon>Myxococcales</taxon>
        <taxon>Cystobacterineae</taxon>
        <taxon>Archangiaceae</taxon>
        <taxon>Archangium</taxon>
    </lineage>
</organism>
<keyword evidence="3" id="KW-0804">Transcription</keyword>
<dbReference type="PROSITE" id="PS51118">
    <property type="entry name" value="HTH_HXLR"/>
    <property type="match status" value="1"/>
</dbReference>
<dbReference type="EMBL" id="QFQP01000015">
    <property type="protein sequence ID" value="PZR11119.1"/>
    <property type="molecule type" value="Genomic_DNA"/>
</dbReference>
<dbReference type="InterPro" id="IPR036388">
    <property type="entry name" value="WH-like_DNA-bd_sf"/>
</dbReference>
<dbReference type="GO" id="GO:0003677">
    <property type="term" value="F:DNA binding"/>
    <property type="evidence" value="ECO:0007669"/>
    <property type="project" value="UniProtKB-KW"/>
</dbReference>
<dbReference type="Pfam" id="PF01638">
    <property type="entry name" value="HxlR"/>
    <property type="match status" value="1"/>
</dbReference>
<reference evidence="5 6" key="1">
    <citation type="submission" date="2017-08" db="EMBL/GenBank/DDBJ databases">
        <title>Infants hospitalized years apart are colonized by the same room-sourced microbial strains.</title>
        <authorList>
            <person name="Brooks B."/>
            <person name="Olm M.R."/>
            <person name="Firek B.A."/>
            <person name="Baker R."/>
            <person name="Thomas B.C."/>
            <person name="Morowitz M.J."/>
            <person name="Banfield J.F."/>
        </authorList>
    </citation>
    <scope>NUCLEOTIDE SEQUENCE [LARGE SCALE GENOMIC DNA]</scope>
    <source>
        <strain evidence="5">S2_003_000_R2_14</strain>
    </source>
</reference>
<feature type="domain" description="HTH hxlR-type" evidence="4">
    <location>
        <begin position="34"/>
        <end position="136"/>
    </location>
</feature>
<proteinExistence type="predicted"/>
<evidence type="ECO:0000313" key="5">
    <source>
        <dbReference type="EMBL" id="PZR11119.1"/>
    </source>
</evidence>
<dbReference type="InterPro" id="IPR002577">
    <property type="entry name" value="HTH_HxlR"/>
</dbReference>
<comment type="caution">
    <text evidence="5">The sequence shown here is derived from an EMBL/GenBank/DDBJ whole genome shotgun (WGS) entry which is preliminary data.</text>
</comment>
<keyword evidence="1" id="KW-0805">Transcription regulation</keyword>
<protein>
    <submittedName>
        <fullName evidence="5">Transcriptional regulator</fullName>
    </submittedName>
</protein>
<dbReference type="InterPro" id="IPR036390">
    <property type="entry name" value="WH_DNA-bd_sf"/>
</dbReference>
<sequence>MAFHARAWKTDKRLPVCNHSRMQTWTLGKHSAVCPIALTARLLVSRWKTNVLWMVWRANDGGANRFNELLRRLPGINRGVLMRTLRELEDDGLLQRTEHGKRPAPVEYALTEKALALNGALAALAQWGRTYGTVTP</sequence>
<dbReference type="SUPFAM" id="SSF46785">
    <property type="entry name" value="Winged helix' DNA-binding domain"/>
    <property type="match status" value="1"/>
</dbReference>
<evidence type="ECO:0000259" key="4">
    <source>
        <dbReference type="PROSITE" id="PS51118"/>
    </source>
</evidence>
<dbReference type="AlphaFoldDB" id="A0A2W5T6H1"/>
<evidence type="ECO:0000256" key="2">
    <source>
        <dbReference type="ARBA" id="ARBA00023125"/>
    </source>
</evidence>
<evidence type="ECO:0000256" key="3">
    <source>
        <dbReference type="ARBA" id="ARBA00023163"/>
    </source>
</evidence>
<keyword evidence="2" id="KW-0238">DNA-binding</keyword>
<dbReference type="PANTHER" id="PTHR33204">
    <property type="entry name" value="TRANSCRIPTIONAL REGULATOR, MARR FAMILY"/>
    <property type="match status" value="1"/>
</dbReference>
<dbReference type="Proteomes" id="UP000249061">
    <property type="component" value="Unassembled WGS sequence"/>
</dbReference>
<evidence type="ECO:0000256" key="1">
    <source>
        <dbReference type="ARBA" id="ARBA00023015"/>
    </source>
</evidence>
<accession>A0A2W5T6H1</accession>
<name>A0A2W5T6H1_9BACT</name>